<sequence>MSLPHRVSGAGRAGHAFRPLRSLSPIAVALLLLAGCGAQQVPPSAAGPSPASGSVAGFPVTVADCGVTATYQGPPRRAVSLNQHATEIMLALGLEKSMVGTAYLDDSILPEYKAAYDGVKVLAEDYPSYEALLSAEPDFVYGGFASAFDEKEGRGRDALMKAGIGTYLNTEGCTEGPVTTAQVDEEVRNIGKIFGVSDRADRQITAMHDVLDDVRVKIDGVDPVTVFVYDSGDKTAFTAGGAGIGNEMIKLAAGTNVFADLGKAFGDVSFEQVAERAPDAIVIYDYGDESVEQKKAFLLGNPALKDVPAIKNRRFAVLPLSSTVLGVRVPVGVRSLAQQLHPDRFA</sequence>
<dbReference type="PANTHER" id="PTHR30535">
    <property type="entry name" value="VITAMIN B12-BINDING PROTEIN"/>
    <property type="match status" value="1"/>
</dbReference>
<reference evidence="3 4" key="1">
    <citation type="submission" date="2021-01" db="EMBL/GenBank/DDBJ databases">
        <title>Whole genome shotgun sequence of Planotetraspora kaengkrachanensis NBRC 104272.</title>
        <authorList>
            <person name="Komaki H."/>
            <person name="Tamura T."/>
        </authorList>
    </citation>
    <scope>NUCLEOTIDE SEQUENCE [LARGE SCALE GENOMIC DNA]</scope>
    <source>
        <strain evidence="3 4">NBRC 104272</strain>
    </source>
</reference>
<dbReference type="PANTHER" id="PTHR30535:SF7">
    <property type="entry name" value="IRON(III) DICITRATE-BINDING PROTEIN"/>
    <property type="match status" value="1"/>
</dbReference>
<evidence type="ECO:0000313" key="3">
    <source>
        <dbReference type="EMBL" id="GIG77619.1"/>
    </source>
</evidence>
<evidence type="ECO:0000313" key="4">
    <source>
        <dbReference type="Proteomes" id="UP000630097"/>
    </source>
</evidence>
<dbReference type="EMBL" id="BONV01000002">
    <property type="protein sequence ID" value="GIG77619.1"/>
    <property type="molecule type" value="Genomic_DNA"/>
</dbReference>
<keyword evidence="3" id="KW-0449">Lipoprotein</keyword>
<dbReference type="Pfam" id="PF01497">
    <property type="entry name" value="Peripla_BP_2"/>
    <property type="match status" value="1"/>
</dbReference>
<evidence type="ECO:0000259" key="2">
    <source>
        <dbReference type="PROSITE" id="PS50983"/>
    </source>
</evidence>
<dbReference type="AlphaFoldDB" id="A0A8J3M1G4"/>
<gene>
    <name evidence="3" type="ORF">Pka01_07460</name>
</gene>
<keyword evidence="4" id="KW-1185">Reference proteome</keyword>
<evidence type="ECO:0000256" key="1">
    <source>
        <dbReference type="ARBA" id="ARBA00008814"/>
    </source>
</evidence>
<dbReference type="InterPro" id="IPR002491">
    <property type="entry name" value="ABC_transptr_periplasmic_BD"/>
</dbReference>
<protein>
    <submittedName>
        <fullName evidence="3">Lipoprotein</fullName>
    </submittedName>
</protein>
<dbReference type="SUPFAM" id="SSF53807">
    <property type="entry name" value="Helical backbone' metal receptor"/>
    <property type="match status" value="1"/>
</dbReference>
<feature type="domain" description="Fe/B12 periplasmic-binding" evidence="2">
    <location>
        <begin position="77"/>
        <end position="346"/>
    </location>
</feature>
<dbReference type="CDD" id="cd01148">
    <property type="entry name" value="TroA_a"/>
    <property type="match status" value="1"/>
</dbReference>
<dbReference type="PROSITE" id="PS50983">
    <property type="entry name" value="FE_B12_PBP"/>
    <property type="match status" value="1"/>
</dbReference>
<name>A0A8J3M1G4_9ACTN</name>
<dbReference type="InterPro" id="IPR050902">
    <property type="entry name" value="ABC_Transporter_SBP"/>
</dbReference>
<organism evidence="3 4">
    <name type="scientific">Planotetraspora kaengkrachanensis</name>
    <dbReference type="NCBI Taxonomy" id="575193"/>
    <lineage>
        <taxon>Bacteria</taxon>
        <taxon>Bacillati</taxon>
        <taxon>Actinomycetota</taxon>
        <taxon>Actinomycetes</taxon>
        <taxon>Streptosporangiales</taxon>
        <taxon>Streptosporangiaceae</taxon>
        <taxon>Planotetraspora</taxon>
    </lineage>
</organism>
<comment type="similarity">
    <text evidence="1">Belongs to the bacterial solute-binding protein 8 family.</text>
</comment>
<comment type="caution">
    <text evidence="3">The sequence shown here is derived from an EMBL/GenBank/DDBJ whole genome shotgun (WGS) entry which is preliminary data.</text>
</comment>
<dbReference type="Proteomes" id="UP000630097">
    <property type="component" value="Unassembled WGS sequence"/>
</dbReference>
<accession>A0A8J3M1G4</accession>
<proteinExistence type="inferred from homology"/>
<dbReference type="RefSeq" id="WP_203881130.1">
    <property type="nucleotide sequence ID" value="NZ_BAABHH010000002.1"/>
</dbReference>
<dbReference type="Gene3D" id="3.40.50.1980">
    <property type="entry name" value="Nitrogenase molybdenum iron protein domain"/>
    <property type="match status" value="2"/>
</dbReference>